<evidence type="ECO:0000256" key="6">
    <source>
        <dbReference type="ARBA" id="ARBA00022826"/>
    </source>
</evidence>
<feature type="transmembrane region" description="Helical" evidence="13">
    <location>
        <begin position="9"/>
        <end position="26"/>
    </location>
</feature>
<feature type="transmembrane region" description="Helical" evidence="13">
    <location>
        <begin position="75"/>
        <end position="93"/>
    </location>
</feature>
<comment type="caution">
    <text evidence="14">The sequence shown here is derived from an EMBL/GenBank/DDBJ whole genome shotgun (WGS) entry which is preliminary data.</text>
</comment>
<dbReference type="Proteomes" id="UP000028089">
    <property type="component" value="Unassembled WGS sequence"/>
</dbReference>
<evidence type="ECO:0000313" key="15">
    <source>
        <dbReference type="Proteomes" id="UP000028089"/>
    </source>
</evidence>
<comment type="catalytic activity">
    <reaction evidence="12">
        <text>K(+)(in) = K(+)(out)</text>
        <dbReference type="Rhea" id="RHEA:29463"/>
        <dbReference type="ChEBI" id="CHEBI:29103"/>
    </reaction>
</comment>
<dbReference type="Pfam" id="PF06736">
    <property type="entry name" value="TMEM175"/>
    <property type="match status" value="1"/>
</dbReference>
<evidence type="ECO:0000256" key="1">
    <source>
        <dbReference type="ARBA" id="ARBA00004141"/>
    </source>
</evidence>
<name>A0A081QQ41_STRMT</name>
<evidence type="ECO:0000256" key="11">
    <source>
        <dbReference type="ARBA" id="ARBA00023303"/>
    </source>
</evidence>
<sequence length="190" mass="21629">MNLMSKERLIAFTDAVLAIIMTILVLELKRPDPISWQGLWDLGTNFFAYTISFFWLGTMWVNLHRSWDGVDKINTNLVWSSIVLLFFSSFFPYTTALVSADFNNSVAQTFYGIIVLLVTACNVWMYHELHKLNPDAVGASRFNILDKEGLVDIALKLIGLVLTLTVFPSAMMWVVLFTFLVIVLPRAIKQ</sequence>
<dbReference type="EMBL" id="JPFY01000013">
    <property type="protein sequence ID" value="KEQ45064.1"/>
    <property type="molecule type" value="Genomic_DNA"/>
</dbReference>
<dbReference type="GO" id="GO:0005267">
    <property type="term" value="F:potassium channel activity"/>
    <property type="evidence" value="ECO:0007669"/>
    <property type="project" value="UniProtKB-KW"/>
</dbReference>
<protein>
    <recommendedName>
        <fullName evidence="16">DUF1211 domain-containing protein</fullName>
    </recommendedName>
</protein>
<feature type="transmembrane region" description="Helical" evidence="13">
    <location>
        <begin position="46"/>
        <end position="63"/>
    </location>
</feature>
<dbReference type="AlphaFoldDB" id="A0A081QQ41"/>
<evidence type="ECO:0000256" key="9">
    <source>
        <dbReference type="ARBA" id="ARBA00023065"/>
    </source>
</evidence>
<dbReference type="GO" id="GO:0015252">
    <property type="term" value="F:proton channel activity"/>
    <property type="evidence" value="ECO:0007669"/>
    <property type="project" value="InterPro"/>
</dbReference>
<evidence type="ECO:0000256" key="3">
    <source>
        <dbReference type="ARBA" id="ARBA00022448"/>
    </source>
</evidence>
<dbReference type="InterPro" id="IPR010617">
    <property type="entry name" value="TMEM175-like"/>
</dbReference>
<evidence type="ECO:0000256" key="2">
    <source>
        <dbReference type="ARBA" id="ARBA00006920"/>
    </source>
</evidence>
<dbReference type="PATRIC" id="fig|28037.93.peg.1115"/>
<organism evidence="14 15">
    <name type="scientific">Streptococcus mitis</name>
    <dbReference type="NCBI Taxonomy" id="28037"/>
    <lineage>
        <taxon>Bacteria</taxon>
        <taxon>Bacillati</taxon>
        <taxon>Bacillota</taxon>
        <taxon>Bacilli</taxon>
        <taxon>Lactobacillales</taxon>
        <taxon>Streptococcaceae</taxon>
        <taxon>Streptococcus</taxon>
        <taxon>Streptococcus mitis group</taxon>
    </lineage>
</organism>
<accession>A0A081QQ41</accession>
<evidence type="ECO:0000256" key="7">
    <source>
        <dbReference type="ARBA" id="ARBA00022958"/>
    </source>
</evidence>
<feature type="transmembrane region" description="Helical" evidence="13">
    <location>
        <begin position="157"/>
        <end position="184"/>
    </location>
</feature>
<keyword evidence="6" id="KW-0631">Potassium channel</keyword>
<evidence type="ECO:0000256" key="4">
    <source>
        <dbReference type="ARBA" id="ARBA00022538"/>
    </source>
</evidence>
<keyword evidence="7" id="KW-0630">Potassium</keyword>
<reference evidence="14 15" key="1">
    <citation type="submission" date="2014-05" db="EMBL/GenBank/DDBJ databases">
        <authorList>
            <person name="Daugherty S.C."/>
            <person name="Tallon L.J."/>
            <person name="Sadzewicz L."/>
            <person name="Kilian M."/>
            <person name="Tettelin H."/>
        </authorList>
    </citation>
    <scope>NUCLEOTIDE SEQUENCE [LARGE SCALE GENOMIC DNA]</scope>
    <source>
        <strain evidence="14 15">SK578</strain>
    </source>
</reference>
<keyword evidence="3" id="KW-0813">Transport</keyword>
<evidence type="ECO:0000256" key="10">
    <source>
        <dbReference type="ARBA" id="ARBA00023136"/>
    </source>
</evidence>
<evidence type="ECO:0008006" key="16">
    <source>
        <dbReference type="Google" id="ProtNLM"/>
    </source>
</evidence>
<evidence type="ECO:0000256" key="12">
    <source>
        <dbReference type="ARBA" id="ARBA00034430"/>
    </source>
</evidence>
<dbReference type="GO" id="GO:0016020">
    <property type="term" value="C:membrane"/>
    <property type="evidence" value="ECO:0007669"/>
    <property type="project" value="UniProtKB-SubCell"/>
</dbReference>
<comment type="subcellular location">
    <subcellularLocation>
        <location evidence="1">Membrane</location>
        <topology evidence="1">Multi-pass membrane protein</topology>
    </subcellularLocation>
</comment>
<evidence type="ECO:0000256" key="13">
    <source>
        <dbReference type="SAM" id="Phobius"/>
    </source>
</evidence>
<keyword evidence="11" id="KW-0407">Ion channel</keyword>
<keyword evidence="5 13" id="KW-0812">Transmembrane</keyword>
<evidence type="ECO:0000256" key="5">
    <source>
        <dbReference type="ARBA" id="ARBA00022692"/>
    </source>
</evidence>
<comment type="similarity">
    <text evidence="2">Belongs to the TMEM175 family.</text>
</comment>
<keyword evidence="4" id="KW-0633">Potassium transport</keyword>
<keyword evidence="9" id="KW-0406">Ion transport</keyword>
<evidence type="ECO:0000256" key="8">
    <source>
        <dbReference type="ARBA" id="ARBA00022989"/>
    </source>
</evidence>
<keyword evidence="10 13" id="KW-0472">Membrane</keyword>
<gene>
    <name evidence="14" type="ORF">SK578_1161</name>
</gene>
<proteinExistence type="inferred from homology"/>
<keyword evidence="8 13" id="KW-1133">Transmembrane helix</keyword>
<evidence type="ECO:0000313" key="14">
    <source>
        <dbReference type="EMBL" id="KEQ45064.1"/>
    </source>
</evidence>
<feature type="transmembrane region" description="Helical" evidence="13">
    <location>
        <begin position="105"/>
        <end position="125"/>
    </location>
</feature>